<dbReference type="InParanoid" id="B9S8R9"/>
<dbReference type="Pfam" id="PF01535">
    <property type="entry name" value="PPR"/>
    <property type="match status" value="3"/>
</dbReference>
<dbReference type="GO" id="GO:0009451">
    <property type="term" value="P:RNA modification"/>
    <property type="evidence" value="ECO:0000318"/>
    <property type="project" value="GO_Central"/>
</dbReference>
<feature type="repeat" description="PPR" evidence="2">
    <location>
        <begin position="223"/>
        <end position="253"/>
    </location>
</feature>
<dbReference type="GO" id="GO:0099402">
    <property type="term" value="P:plant organ development"/>
    <property type="evidence" value="ECO:0007669"/>
    <property type="project" value="UniProtKB-ARBA"/>
</dbReference>
<dbReference type="InterPro" id="IPR011990">
    <property type="entry name" value="TPR-like_helical_dom_sf"/>
</dbReference>
<proteinExistence type="predicted"/>
<dbReference type="NCBIfam" id="TIGR00756">
    <property type="entry name" value="PPR"/>
    <property type="match status" value="5"/>
</dbReference>
<dbReference type="InterPro" id="IPR002885">
    <property type="entry name" value="PPR_rpt"/>
</dbReference>
<feature type="repeat" description="PPR" evidence="2">
    <location>
        <begin position="355"/>
        <end position="385"/>
    </location>
</feature>
<dbReference type="Pfam" id="PF13041">
    <property type="entry name" value="PPR_2"/>
    <property type="match status" value="3"/>
</dbReference>
<dbReference type="EMBL" id="EQ973892">
    <property type="protein sequence ID" value="EEF40072.1"/>
    <property type="molecule type" value="Genomic_DNA"/>
</dbReference>
<organism evidence="3 4">
    <name type="scientific">Ricinus communis</name>
    <name type="common">Castor bean</name>
    <dbReference type="NCBI Taxonomy" id="3988"/>
    <lineage>
        <taxon>Eukaryota</taxon>
        <taxon>Viridiplantae</taxon>
        <taxon>Streptophyta</taxon>
        <taxon>Embryophyta</taxon>
        <taxon>Tracheophyta</taxon>
        <taxon>Spermatophyta</taxon>
        <taxon>Magnoliopsida</taxon>
        <taxon>eudicotyledons</taxon>
        <taxon>Gunneridae</taxon>
        <taxon>Pentapetalae</taxon>
        <taxon>rosids</taxon>
        <taxon>fabids</taxon>
        <taxon>Malpighiales</taxon>
        <taxon>Euphorbiaceae</taxon>
        <taxon>Acalyphoideae</taxon>
        <taxon>Acalypheae</taxon>
        <taxon>Ricinus</taxon>
    </lineage>
</organism>
<dbReference type="Gene3D" id="1.25.40.10">
    <property type="entry name" value="Tetratricopeptide repeat domain"/>
    <property type="match status" value="4"/>
</dbReference>
<dbReference type="FunFam" id="1.25.40.10:FF:000348">
    <property type="entry name" value="Pentatricopeptide repeat-containing protein chloroplastic"/>
    <property type="match status" value="1"/>
</dbReference>
<feature type="repeat" description="PPR" evidence="2">
    <location>
        <begin position="52"/>
        <end position="86"/>
    </location>
</feature>
<keyword evidence="4" id="KW-1185">Reference proteome</keyword>
<feature type="repeat" description="PPR" evidence="2">
    <location>
        <begin position="254"/>
        <end position="284"/>
    </location>
</feature>
<accession>B9S8R9</accession>
<evidence type="ECO:0000256" key="2">
    <source>
        <dbReference type="PROSITE-ProRule" id="PRU00708"/>
    </source>
</evidence>
<dbReference type="GO" id="GO:0003723">
    <property type="term" value="F:RNA binding"/>
    <property type="evidence" value="ECO:0000318"/>
    <property type="project" value="GO_Central"/>
</dbReference>
<dbReference type="FunFam" id="1.25.40.10:FF:000470">
    <property type="entry name" value="Pentatricopeptide repeat-containing protein At5g66520"/>
    <property type="match status" value="1"/>
</dbReference>
<dbReference type="AlphaFoldDB" id="B9S8R9"/>
<protein>
    <submittedName>
        <fullName evidence="3">Pentatricopeptide repeat-containing protein, putative</fullName>
    </submittedName>
</protein>
<dbReference type="PANTHER" id="PTHR47926:SF347">
    <property type="entry name" value="PENTATRICOPEPTIDE REPEAT-CONTAINING PROTEIN"/>
    <property type="match status" value="1"/>
</dbReference>
<evidence type="ECO:0000313" key="3">
    <source>
        <dbReference type="EMBL" id="EEF40072.1"/>
    </source>
</evidence>
<reference evidence="4" key="1">
    <citation type="journal article" date="2010" name="Nat. Biotechnol.">
        <title>Draft genome sequence of the oilseed species Ricinus communis.</title>
        <authorList>
            <person name="Chan A.P."/>
            <person name="Crabtree J."/>
            <person name="Zhao Q."/>
            <person name="Lorenzi H."/>
            <person name="Orvis J."/>
            <person name="Puiu D."/>
            <person name="Melake-Berhan A."/>
            <person name="Jones K.M."/>
            <person name="Redman J."/>
            <person name="Chen G."/>
            <person name="Cahoon E.B."/>
            <person name="Gedil M."/>
            <person name="Stanke M."/>
            <person name="Haas B.J."/>
            <person name="Wortman J.R."/>
            <person name="Fraser-Liggett C.M."/>
            <person name="Ravel J."/>
            <person name="Rabinowicz P.D."/>
        </authorList>
    </citation>
    <scope>NUCLEOTIDE SEQUENCE [LARGE SCALE GENOMIC DNA]</scope>
    <source>
        <strain evidence="4">cv. Hale</strain>
    </source>
</reference>
<keyword evidence="1" id="KW-0677">Repeat</keyword>
<gene>
    <name evidence="3" type="ORF">RCOM_0604180</name>
</gene>
<feature type="repeat" description="PPR" evidence="2">
    <location>
        <begin position="153"/>
        <end position="187"/>
    </location>
</feature>
<dbReference type="PROSITE" id="PS51375">
    <property type="entry name" value="PPR"/>
    <property type="match status" value="7"/>
</dbReference>
<dbReference type="eggNOG" id="KOG4197">
    <property type="taxonomic scope" value="Eukaryota"/>
</dbReference>
<dbReference type="PANTHER" id="PTHR47926">
    <property type="entry name" value="PENTATRICOPEPTIDE REPEAT-CONTAINING PROTEIN"/>
    <property type="match status" value="1"/>
</dbReference>
<sequence>MKQSKQIHAQIILNNLTDQTLTLGKLVSFCAVSDAGNLDYAHLVFNQISIPNKFMYNSLIRGYCNSNSPIKSMFLYRQLIDSGLSPNEFTFPFVLKACASKSAHWMSMIVHGHAQKLGFASLICVQNGLINAYIACGFIRYARKMFDDMSERSLVSWNSMIGGYSKLGWCKEVFLLFKEMREIGTEADDFTLVNLLLVCSRRCDINLGRFVHLYIQITGMKIDLVARNALIDMYAKCGALVLAERVFQQMPNKNVVSWTSMITAYAKQGLVEYARKSFDQMPEKNVVSWNSMISSYVQGGQCREALDLFHEMHSFRVVPNEATLLSVLSACGQIGDLVMGKKIHNYICGTSSMYSVTLCNSLIDMYAKCGALRIAIDVFNEMPNKNLVSWNVIIGALALHGYGVEAVELFRKMQAAGVWPDEITFMGLLSACSHSGLVDSGLYYFDKMSSIYVWFQNHGKLVGNLGVARVIT</sequence>
<dbReference type="InterPro" id="IPR046960">
    <property type="entry name" value="PPR_At4g14850-like_plant"/>
</dbReference>
<evidence type="ECO:0000313" key="4">
    <source>
        <dbReference type="Proteomes" id="UP000008311"/>
    </source>
</evidence>
<feature type="repeat" description="PPR" evidence="2">
    <location>
        <begin position="285"/>
        <end position="319"/>
    </location>
</feature>
<dbReference type="FunFam" id="1.25.40.10:FF:000158">
    <property type="entry name" value="pentatricopeptide repeat-containing protein At2g33680"/>
    <property type="match status" value="1"/>
</dbReference>
<feature type="repeat" description="PPR" evidence="2">
    <location>
        <begin position="386"/>
        <end position="420"/>
    </location>
</feature>
<dbReference type="Proteomes" id="UP000008311">
    <property type="component" value="Unassembled WGS sequence"/>
</dbReference>
<name>B9S8R9_RICCO</name>
<evidence type="ECO:0000256" key="1">
    <source>
        <dbReference type="ARBA" id="ARBA00022737"/>
    </source>
</evidence>